<dbReference type="EMBL" id="JAFBDQ010000039">
    <property type="protein sequence ID" value="MBM7558229.1"/>
    <property type="molecule type" value="Genomic_DNA"/>
</dbReference>
<sequence>MMKKQEKFMKVGRKQYMIRLLIYRKLLKKEKKKKKEKMKVTKKMLEECESIEK</sequence>
<dbReference type="AlphaFoldDB" id="A0A938XWR6"/>
<dbReference type="RefSeq" id="WP_204703281.1">
    <property type="nucleotide sequence ID" value="NZ_JAFBDQ010000039.1"/>
</dbReference>
<dbReference type="Proteomes" id="UP000774000">
    <property type="component" value="Unassembled WGS sequence"/>
</dbReference>
<gene>
    <name evidence="1" type="ORF">JOC47_003099</name>
</gene>
<proteinExistence type="predicted"/>
<reference evidence="1" key="1">
    <citation type="submission" date="2021-01" db="EMBL/GenBank/DDBJ databases">
        <title>Genomic Encyclopedia of Type Strains, Phase IV (KMG-IV): sequencing the most valuable type-strain genomes for metagenomic binning, comparative biology and taxonomic classification.</title>
        <authorList>
            <person name="Goeker M."/>
        </authorList>
    </citation>
    <scope>NUCLEOTIDE SEQUENCE</scope>
    <source>
        <strain evidence="1">DSM 23230</strain>
    </source>
</reference>
<protein>
    <submittedName>
        <fullName evidence="1">Uncharacterized protein</fullName>
    </submittedName>
</protein>
<keyword evidence="2" id="KW-1185">Reference proteome</keyword>
<comment type="caution">
    <text evidence="1">The sequence shown here is derived from an EMBL/GenBank/DDBJ whole genome shotgun (WGS) entry which is preliminary data.</text>
</comment>
<evidence type="ECO:0000313" key="2">
    <source>
        <dbReference type="Proteomes" id="UP000774000"/>
    </source>
</evidence>
<organism evidence="1 2">
    <name type="scientific">Halanaerobacter jeridensis</name>
    <dbReference type="NCBI Taxonomy" id="706427"/>
    <lineage>
        <taxon>Bacteria</taxon>
        <taxon>Bacillati</taxon>
        <taxon>Bacillota</taxon>
        <taxon>Clostridia</taxon>
        <taxon>Halanaerobiales</taxon>
        <taxon>Halobacteroidaceae</taxon>
        <taxon>Halanaerobacter</taxon>
    </lineage>
</organism>
<name>A0A938XWR6_9FIRM</name>
<evidence type="ECO:0000313" key="1">
    <source>
        <dbReference type="EMBL" id="MBM7558229.1"/>
    </source>
</evidence>
<accession>A0A938XWR6</accession>